<dbReference type="GO" id="GO:0005829">
    <property type="term" value="C:cytosol"/>
    <property type="evidence" value="ECO:0007669"/>
    <property type="project" value="TreeGrafter"/>
</dbReference>
<dbReference type="InterPro" id="IPR050626">
    <property type="entry name" value="Peptidase_M16"/>
</dbReference>
<dbReference type="EMBL" id="CAUWAG010000003">
    <property type="protein sequence ID" value="CAJ2500799.1"/>
    <property type="molecule type" value="Genomic_DNA"/>
</dbReference>
<sequence>MAYIKSKGWANSLSADAYTICPGTPDIFDVQGLKNYQEVVKVFFQYVSLLRQTPPQEWIFDEQKRMADVDFKFK</sequence>
<dbReference type="GO" id="GO:0046872">
    <property type="term" value="F:metal ion binding"/>
    <property type="evidence" value="ECO:0007669"/>
    <property type="project" value="UniProtKB-KW"/>
</dbReference>
<dbReference type="GO" id="GO:0043171">
    <property type="term" value="P:peptide catabolic process"/>
    <property type="evidence" value="ECO:0007669"/>
    <property type="project" value="TreeGrafter"/>
</dbReference>
<dbReference type="AlphaFoldDB" id="A0AAI8V9B4"/>
<evidence type="ECO:0000256" key="1">
    <source>
        <dbReference type="ARBA" id="ARBA00022723"/>
    </source>
</evidence>
<evidence type="ECO:0000313" key="3">
    <source>
        <dbReference type="Proteomes" id="UP001295740"/>
    </source>
</evidence>
<dbReference type="PANTHER" id="PTHR43690">
    <property type="entry name" value="NARDILYSIN"/>
    <property type="match status" value="1"/>
</dbReference>
<dbReference type="Proteomes" id="UP001295740">
    <property type="component" value="Unassembled WGS sequence"/>
</dbReference>
<dbReference type="Gene3D" id="3.30.830.10">
    <property type="entry name" value="Metalloenzyme, LuxS/M16 peptidase-like"/>
    <property type="match status" value="1"/>
</dbReference>
<dbReference type="GO" id="GO:0051603">
    <property type="term" value="P:proteolysis involved in protein catabolic process"/>
    <property type="evidence" value="ECO:0007669"/>
    <property type="project" value="TreeGrafter"/>
</dbReference>
<protein>
    <submittedName>
        <fullName evidence="2">Uu.00g036520.m01.CDS01</fullName>
    </submittedName>
</protein>
<evidence type="ECO:0000313" key="2">
    <source>
        <dbReference type="EMBL" id="CAJ2500799.1"/>
    </source>
</evidence>
<dbReference type="PANTHER" id="PTHR43690:SF18">
    <property type="entry name" value="INSULIN-DEGRADING ENZYME-RELATED"/>
    <property type="match status" value="1"/>
</dbReference>
<organism evidence="2 3">
    <name type="scientific">Anthostomella pinea</name>
    <dbReference type="NCBI Taxonomy" id="933095"/>
    <lineage>
        <taxon>Eukaryota</taxon>
        <taxon>Fungi</taxon>
        <taxon>Dikarya</taxon>
        <taxon>Ascomycota</taxon>
        <taxon>Pezizomycotina</taxon>
        <taxon>Sordariomycetes</taxon>
        <taxon>Xylariomycetidae</taxon>
        <taxon>Xylariales</taxon>
        <taxon>Xylariaceae</taxon>
        <taxon>Anthostomella</taxon>
    </lineage>
</organism>
<dbReference type="GO" id="GO:0004222">
    <property type="term" value="F:metalloendopeptidase activity"/>
    <property type="evidence" value="ECO:0007669"/>
    <property type="project" value="TreeGrafter"/>
</dbReference>
<reference evidence="2" key="1">
    <citation type="submission" date="2023-10" db="EMBL/GenBank/DDBJ databases">
        <authorList>
            <person name="Hackl T."/>
        </authorList>
    </citation>
    <scope>NUCLEOTIDE SEQUENCE</scope>
</reference>
<dbReference type="InterPro" id="IPR011249">
    <property type="entry name" value="Metalloenz_LuxS/M16"/>
</dbReference>
<name>A0AAI8V9B4_9PEZI</name>
<gene>
    <name evidence="2" type="ORF">KHLLAP_LOCUS1267</name>
</gene>
<dbReference type="GO" id="GO:0005739">
    <property type="term" value="C:mitochondrion"/>
    <property type="evidence" value="ECO:0007669"/>
    <property type="project" value="TreeGrafter"/>
</dbReference>
<dbReference type="SUPFAM" id="SSF63411">
    <property type="entry name" value="LuxS/MPP-like metallohydrolase"/>
    <property type="match status" value="1"/>
</dbReference>
<proteinExistence type="predicted"/>
<comment type="caution">
    <text evidence="2">The sequence shown here is derived from an EMBL/GenBank/DDBJ whole genome shotgun (WGS) entry which is preliminary data.</text>
</comment>
<keyword evidence="1" id="KW-0479">Metal-binding</keyword>
<keyword evidence="3" id="KW-1185">Reference proteome</keyword>
<accession>A0AAI8V9B4</accession>